<dbReference type="RefSeq" id="WP_379723597.1">
    <property type="nucleotide sequence ID" value="NZ_JBHSMS010000053.1"/>
</dbReference>
<proteinExistence type="inferred from homology"/>
<keyword evidence="2" id="KW-0479">Metal-binding</keyword>
<accession>A0ABW0PL60</accession>
<keyword evidence="3" id="KW-0408">Iron</keyword>
<dbReference type="SUPFAM" id="SSF47188">
    <property type="entry name" value="Hemerythrin-like"/>
    <property type="match status" value="1"/>
</dbReference>
<dbReference type="Proteomes" id="UP001596031">
    <property type="component" value="Unassembled WGS sequence"/>
</dbReference>
<evidence type="ECO:0000256" key="1">
    <source>
        <dbReference type="ARBA" id="ARBA00010587"/>
    </source>
</evidence>
<comment type="similarity">
    <text evidence="1">Belongs to the hemerythrin family.</text>
</comment>
<dbReference type="InterPro" id="IPR035938">
    <property type="entry name" value="Hemerythrin-like_sf"/>
</dbReference>
<evidence type="ECO:0008006" key="6">
    <source>
        <dbReference type="Google" id="ProtNLM"/>
    </source>
</evidence>
<gene>
    <name evidence="4" type="ORF">ACFPOU_16700</name>
</gene>
<evidence type="ECO:0000313" key="5">
    <source>
        <dbReference type="Proteomes" id="UP001596031"/>
    </source>
</evidence>
<organism evidence="4 5">
    <name type="scientific">Massilia jejuensis</name>
    <dbReference type="NCBI Taxonomy" id="648894"/>
    <lineage>
        <taxon>Bacteria</taxon>
        <taxon>Pseudomonadati</taxon>
        <taxon>Pseudomonadota</taxon>
        <taxon>Betaproteobacteria</taxon>
        <taxon>Burkholderiales</taxon>
        <taxon>Oxalobacteraceae</taxon>
        <taxon>Telluria group</taxon>
        <taxon>Massilia</taxon>
    </lineage>
</organism>
<sequence>MAPLPASAPHTAAAALRRARKLLFVRIHHLASLDDGAFCAGFEAVVGAIEADLAHEDTVMETLGFDGLHERLAGNALLLASLHRIIPQVESGAAALGRAALAAAADLLSLHRLTTDLALVLARPVVTAPHHAPVRQPPKVMPGRRRKG</sequence>
<protein>
    <recommendedName>
        <fullName evidence="6">Hemerythrin HHE cation binding domain-containing protein</fullName>
    </recommendedName>
</protein>
<keyword evidence="5" id="KW-1185">Reference proteome</keyword>
<dbReference type="EMBL" id="JBHSMS010000053">
    <property type="protein sequence ID" value="MFC5512749.1"/>
    <property type="molecule type" value="Genomic_DNA"/>
</dbReference>
<comment type="caution">
    <text evidence="4">The sequence shown here is derived from an EMBL/GenBank/DDBJ whole genome shotgun (WGS) entry which is preliminary data.</text>
</comment>
<evidence type="ECO:0000313" key="4">
    <source>
        <dbReference type="EMBL" id="MFC5512749.1"/>
    </source>
</evidence>
<evidence type="ECO:0000256" key="2">
    <source>
        <dbReference type="ARBA" id="ARBA00022723"/>
    </source>
</evidence>
<name>A0ABW0PL60_9BURK</name>
<reference evidence="5" key="1">
    <citation type="journal article" date="2019" name="Int. J. Syst. Evol. Microbiol.">
        <title>The Global Catalogue of Microorganisms (GCM) 10K type strain sequencing project: providing services to taxonomists for standard genome sequencing and annotation.</title>
        <authorList>
            <consortium name="The Broad Institute Genomics Platform"/>
            <consortium name="The Broad Institute Genome Sequencing Center for Infectious Disease"/>
            <person name="Wu L."/>
            <person name="Ma J."/>
        </authorList>
    </citation>
    <scope>NUCLEOTIDE SEQUENCE [LARGE SCALE GENOMIC DNA]</scope>
    <source>
        <strain evidence="5">CCUG 38813</strain>
    </source>
</reference>
<evidence type="ECO:0000256" key="3">
    <source>
        <dbReference type="ARBA" id="ARBA00023004"/>
    </source>
</evidence>